<evidence type="ECO:0000313" key="6">
    <source>
        <dbReference type="EMBL" id="CAH9116438.1"/>
    </source>
</evidence>
<evidence type="ECO:0000259" key="4">
    <source>
        <dbReference type="Pfam" id="PF07731"/>
    </source>
</evidence>
<evidence type="ECO:0000313" key="7">
    <source>
        <dbReference type="Proteomes" id="UP001152484"/>
    </source>
</evidence>
<feature type="domain" description="Plastocyanin-like" evidence="5">
    <location>
        <begin position="2"/>
        <end position="33"/>
    </location>
</feature>
<gene>
    <name evidence="6" type="ORF">CEURO_LOCUS21154</name>
</gene>
<dbReference type="Proteomes" id="UP001152484">
    <property type="component" value="Unassembled WGS sequence"/>
</dbReference>
<sequence length="430" mass="47560">MQAKDQIGSFFYFPSLEMQRAAGGYGPINIYSRPRIPVPFPTPAADYSLLVGDWFTSSHTDLKARLDKATNLGDIPSPDGLLINGVGLNNLTIAVEAGKTYRFRICNVGLTTSVNFMIQNHPLLLVEAEGTHTIQNYYNSLDIHLGQSYSVLVQTNQTAGDYLIVVSTLFTTKTLNSTAILHYPHQNQPVQGPPNALSSNITSSLNQARSIKQNLTASGPRPNPQGSYHYGMVNITRTIVLQNSAPIIDGKQRFAVNNVSFIPADTPLKLADHFKIPGVFTVGSIKDNATGGPVILDTSVVTAEFRSFIQVIFVNKEETVQSWHLDGQFFFVVGMDTGEWRNESRLDYNLRDGISRSTVEVYPRGWTAIYMPLDNVGMWNVRSGNWAQQYLGQQFYLRVVPPISTSPWRDENPIPNNALLCGKAANETIS</sequence>
<comment type="similarity">
    <text evidence="1">Belongs to the multicopper oxidase family.</text>
</comment>
<dbReference type="InterPro" id="IPR045087">
    <property type="entry name" value="Cu-oxidase_fam"/>
</dbReference>
<dbReference type="InterPro" id="IPR008972">
    <property type="entry name" value="Cupredoxin"/>
</dbReference>
<evidence type="ECO:0000259" key="3">
    <source>
        <dbReference type="Pfam" id="PF00394"/>
    </source>
</evidence>
<accession>A0A9P1ELS0</accession>
<feature type="domain" description="Plastocyanin-like" evidence="4">
    <location>
        <begin position="265"/>
        <end position="400"/>
    </location>
</feature>
<evidence type="ECO:0000256" key="1">
    <source>
        <dbReference type="ARBA" id="ARBA00010609"/>
    </source>
</evidence>
<dbReference type="EMBL" id="CAMAPE010000070">
    <property type="protein sequence ID" value="CAH9116438.1"/>
    <property type="molecule type" value="Genomic_DNA"/>
</dbReference>
<dbReference type="InterPro" id="IPR011706">
    <property type="entry name" value="Cu-oxidase_C"/>
</dbReference>
<dbReference type="InterPro" id="IPR001117">
    <property type="entry name" value="Cu-oxidase_2nd"/>
</dbReference>
<dbReference type="Pfam" id="PF07731">
    <property type="entry name" value="Cu-oxidase_2"/>
    <property type="match status" value="1"/>
</dbReference>
<dbReference type="OrthoDB" id="2121828at2759"/>
<dbReference type="GO" id="GO:0005507">
    <property type="term" value="F:copper ion binding"/>
    <property type="evidence" value="ECO:0007669"/>
    <property type="project" value="InterPro"/>
</dbReference>
<dbReference type="AlphaFoldDB" id="A0A9P1ELS0"/>
<evidence type="ECO:0000256" key="2">
    <source>
        <dbReference type="ARBA" id="ARBA00023180"/>
    </source>
</evidence>
<dbReference type="Pfam" id="PF07732">
    <property type="entry name" value="Cu-oxidase_3"/>
    <property type="match status" value="1"/>
</dbReference>
<dbReference type="PANTHER" id="PTHR11709">
    <property type="entry name" value="MULTI-COPPER OXIDASE"/>
    <property type="match status" value="1"/>
</dbReference>
<organism evidence="6 7">
    <name type="scientific">Cuscuta europaea</name>
    <name type="common">European dodder</name>
    <dbReference type="NCBI Taxonomy" id="41803"/>
    <lineage>
        <taxon>Eukaryota</taxon>
        <taxon>Viridiplantae</taxon>
        <taxon>Streptophyta</taxon>
        <taxon>Embryophyta</taxon>
        <taxon>Tracheophyta</taxon>
        <taxon>Spermatophyta</taxon>
        <taxon>Magnoliopsida</taxon>
        <taxon>eudicotyledons</taxon>
        <taxon>Gunneridae</taxon>
        <taxon>Pentapetalae</taxon>
        <taxon>asterids</taxon>
        <taxon>lamiids</taxon>
        <taxon>Solanales</taxon>
        <taxon>Convolvulaceae</taxon>
        <taxon>Cuscuteae</taxon>
        <taxon>Cuscuta</taxon>
        <taxon>Cuscuta subgen. Cuscuta</taxon>
    </lineage>
</organism>
<dbReference type="InterPro" id="IPR011707">
    <property type="entry name" value="Cu-oxidase-like_N"/>
</dbReference>
<dbReference type="GO" id="GO:0016491">
    <property type="term" value="F:oxidoreductase activity"/>
    <property type="evidence" value="ECO:0007669"/>
    <property type="project" value="InterPro"/>
</dbReference>
<dbReference type="SUPFAM" id="SSF49503">
    <property type="entry name" value="Cupredoxins"/>
    <property type="match status" value="3"/>
</dbReference>
<dbReference type="Gene3D" id="2.60.40.420">
    <property type="entry name" value="Cupredoxins - blue copper proteins"/>
    <property type="match status" value="2"/>
</dbReference>
<dbReference type="PANTHER" id="PTHR11709:SF90">
    <property type="entry name" value="OS07G0510900 PROTEIN"/>
    <property type="match status" value="1"/>
</dbReference>
<dbReference type="Pfam" id="PF00394">
    <property type="entry name" value="Cu-oxidase"/>
    <property type="match status" value="1"/>
</dbReference>
<feature type="domain" description="Plastocyanin-like" evidence="3">
    <location>
        <begin position="46"/>
        <end position="184"/>
    </location>
</feature>
<proteinExistence type="inferred from homology"/>
<evidence type="ECO:0008006" key="8">
    <source>
        <dbReference type="Google" id="ProtNLM"/>
    </source>
</evidence>
<keyword evidence="2" id="KW-0325">Glycoprotein</keyword>
<comment type="caution">
    <text evidence="6">The sequence shown here is derived from an EMBL/GenBank/DDBJ whole genome shotgun (WGS) entry which is preliminary data.</text>
</comment>
<keyword evidence="7" id="KW-1185">Reference proteome</keyword>
<name>A0A9P1ELS0_CUSEU</name>
<protein>
    <recommendedName>
        <fullName evidence="8">Laccase</fullName>
    </recommendedName>
</protein>
<evidence type="ECO:0000259" key="5">
    <source>
        <dbReference type="Pfam" id="PF07732"/>
    </source>
</evidence>
<reference evidence="6" key="1">
    <citation type="submission" date="2022-07" db="EMBL/GenBank/DDBJ databases">
        <authorList>
            <person name="Macas J."/>
            <person name="Novak P."/>
            <person name="Neumann P."/>
        </authorList>
    </citation>
    <scope>NUCLEOTIDE SEQUENCE</scope>
</reference>